<reference evidence="2 3" key="1">
    <citation type="submission" date="2017-05" db="EMBL/GenBank/DDBJ databases">
        <title>Complete and WGS of Bordetella genogroups.</title>
        <authorList>
            <person name="Spilker T."/>
            <person name="LiPuma J."/>
        </authorList>
    </citation>
    <scope>NUCLEOTIDE SEQUENCE [LARGE SCALE GENOMIC DNA]</scope>
    <source>
        <strain evidence="2 3">AU7206</strain>
    </source>
</reference>
<evidence type="ECO:0000313" key="3">
    <source>
        <dbReference type="Proteomes" id="UP000194161"/>
    </source>
</evidence>
<feature type="region of interest" description="Disordered" evidence="1">
    <location>
        <begin position="1"/>
        <end position="144"/>
    </location>
</feature>
<keyword evidence="3" id="KW-1185">Reference proteome</keyword>
<organism evidence="2 3">
    <name type="scientific">Bordetella genomosp. 13</name>
    <dbReference type="NCBI Taxonomy" id="463040"/>
    <lineage>
        <taxon>Bacteria</taxon>
        <taxon>Pseudomonadati</taxon>
        <taxon>Pseudomonadota</taxon>
        <taxon>Betaproteobacteria</taxon>
        <taxon>Burkholderiales</taxon>
        <taxon>Alcaligenaceae</taxon>
        <taxon>Bordetella</taxon>
    </lineage>
</organism>
<dbReference type="Proteomes" id="UP000194161">
    <property type="component" value="Chromosome"/>
</dbReference>
<dbReference type="AlphaFoldDB" id="A0A1W6Z6M9"/>
<gene>
    <name evidence="2" type="ORF">CAL15_00785</name>
</gene>
<accession>A0A1W6Z6M9</accession>
<feature type="compositionally biased region" description="Low complexity" evidence="1">
    <location>
        <begin position="132"/>
        <end position="144"/>
    </location>
</feature>
<dbReference type="OrthoDB" id="10015482at2"/>
<protein>
    <submittedName>
        <fullName evidence="2">Uncharacterized protein</fullName>
    </submittedName>
</protein>
<dbReference type="KEGG" id="bgm:CAL15_00785"/>
<dbReference type="RefSeq" id="WP_086076879.1">
    <property type="nucleotide sequence ID" value="NZ_CP021111.1"/>
</dbReference>
<feature type="compositionally biased region" description="Basic and acidic residues" evidence="1">
    <location>
        <begin position="77"/>
        <end position="92"/>
    </location>
</feature>
<feature type="compositionally biased region" description="Acidic residues" evidence="1">
    <location>
        <begin position="22"/>
        <end position="31"/>
    </location>
</feature>
<name>A0A1W6Z6M9_9BORD</name>
<evidence type="ECO:0000313" key="2">
    <source>
        <dbReference type="EMBL" id="ARP93041.1"/>
    </source>
</evidence>
<evidence type="ECO:0000256" key="1">
    <source>
        <dbReference type="SAM" id="MobiDB-lite"/>
    </source>
</evidence>
<dbReference type="EMBL" id="CP021111">
    <property type="protein sequence ID" value="ARP93041.1"/>
    <property type="molecule type" value="Genomic_DNA"/>
</dbReference>
<proteinExistence type="predicted"/>
<sequence>MQRHPTPAPEEKRDAAAKPSESDEAPSDSGEESVYNQPHSGRRAAGHGGGSLDPGEEGVDDSSAPGSVFSGAGRSHTHQESLQRETAEELESRSGPYVRSGQPANGAVEERQAADGNQSRPDSPESDDQDSGPPRTGGARRPPE</sequence>